<evidence type="ECO:0000313" key="2">
    <source>
        <dbReference type="EMBL" id="GGR51584.1"/>
    </source>
</evidence>
<feature type="compositionally biased region" description="Basic and acidic residues" evidence="1">
    <location>
        <begin position="1"/>
        <end position="12"/>
    </location>
</feature>
<evidence type="ECO:0000313" key="3">
    <source>
        <dbReference type="Proteomes" id="UP000634308"/>
    </source>
</evidence>
<proteinExistence type="predicted"/>
<sequence length="61" mass="6670">MTQRDGQDDRPQADTAASGEVLISGLDTGPRAQDRENLSPTDHQARFQPAHPNREPTDEDG</sequence>
<reference evidence="3" key="1">
    <citation type="journal article" date="2019" name="Int. J. Syst. Evol. Microbiol.">
        <title>The Global Catalogue of Microorganisms (GCM) 10K type strain sequencing project: providing services to taxonomists for standard genome sequencing and annotation.</title>
        <authorList>
            <consortium name="The Broad Institute Genomics Platform"/>
            <consortium name="The Broad Institute Genome Sequencing Center for Infectious Disease"/>
            <person name="Wu L."/>
            <person name="Ma J."/>
        </authorList>
    </citation>
    <scope>NUCLEOTIDE SEQUENCE [LARGE SCALE GENOMIC DNA]</scope>
    <source>
        <strain evidence="3">JCM 31404</strain>
    </source>
</reference>
<feature type="region of interest" description="Disordered" evidence="1">
    <location>
        <begin position="1"/>
        <end position="61"/>
    </location>
</feature>
<comment type="caution">
    <text evidence="2">The sequence shown here is derived from an EMBL/GenBank/DDBJ whole genome shotgun (WGS) entry which is preliminary data.</text>
</comment>
<feature type="compositionally biased region" description="Basic and acidic residues" evidence="1">
    <location>
        <begin position="52"/>
        <end position="61"/>
    </location>
</feature>
<dbReference type="RefSeq" id="WP_189064002.1">
    <property type="nucleotide sequence ID" value="NZ_BMQM01000005.1"/>
</dbReference>
<evidence type="ECO:0000256" key="1">
    <source>
        <dbReference type="SAM" id="MobiDB-lite"/>
    </source>
</evidence>
<dbReference type="EMBL" id="BMQM01000005">
    <property type="protein sequence ID" value="GGR51584.1"/>
    <property type="molecule type" value="Genomic_DNA"/>
</dbReference>
<organism evidence="2 3">
    <name type="scientific">Deinococcus seoulensis</name>
    <dbReference type="NCBI Taxonomy" id="1837379"/>
    <lineage>
        <taxon>Bacteria</taxon>
        <taxon>Thermotogati</taxon>
        <taxon>Deinococcota</taxon>
        <taxon>Deinococci</taxon>
        <taxon>Deinococcales</taxon>
        <taxon>Deinococcaceae</taxon>
        <taxon>Deinococcus</taxon>
    </lineage>
</organism>
<name>A0ABQ2RN50_9DEIO</name>
<dbReference type="Proteomes" id="UP000634308">
    <property type="component" value="Unassembled WGS sequence"/>
</dbReference>
<keyword evidence="3" id="KW-1185">Reference proteome</keyword>
<gene>
    <name evidence="2" type="ORF">GCM10008959_11070</name>
</gene>
<protein>
    <submittedName>
        <fullName evidence="2">Uncharacterized protein</fullName>
    </submittedName>
</protein>
<accession>A0ABQ2RN50</accession>